<dbReference type="InterPro" id="IPR049492">
    <property type="entry name" value="BD-FAE-like_dom"/>
</dbReference>
<proteinExistence type="predicted"/>
<feature type="domain" description="BD-FAE-like" evidence="3">
    <location>
        <begin position="41"/>
        <end position="258"/>
    </location>
</feature>
<dbReference type="AlphaFoldDB" id="A0A553C7J1"/>
<sequence>MRTFLVTIFALFCIVTSFGQNYNSQWLNLNYANDGKEYHNLDIYLPNNQKSTHKVIVVIYGSAWFGNNMKQTVLEPLGNKLLESGFAVIAINHRASSDAVYPAQINDVKAAIRFVRANADKYKIDASFIGITGFSSGGHLASLAGASNGVKKFTVGKKTINIEGDIGVYPSVSSSVNAVVDWFGPIDMALMNECKKPKEGNSPEAALIRGNPADNLDMIALLNPITFIDKTDPQFIVIHGEADTIVPHCQSELFAKALKGKGLLSEFISVPEGQHGPVTFNESTFKKMNDFFLKESQKK</sequence>
<dbReference type="RefSeq" id="WP_144071897.1">
    <property type="nucleotide sequence ID" value="NZ_VJZR01000014.1"/>
</dbReference>
<feature type="chain" id="PRO_5021821883" evidence="2">
    <location>
        <begin position="20"/>
        <end position="299"/>
    </location>
</feature>
<keyword evidence="1 4" id="KW-0378">Hydrolase</keyword>
<dbReference type="SUPFAM" id="SSF53474">
    <property type="entry name" value="alpha/beta-Hydrolases"/>
    <property type="match status" value="1"/>
</dbReference>
<dbReference type="GO" id="GO:0016787">
    <property type="term" value="F:hydrolase activity"/>
    <property type="evidence" value="ECO:0007669"/>
    <property type="project" value="UniProtKB-KW"/>
</dbReference>
<comment type="caution">
    <text evidence="4">The sequence shown here is derived from an EMBL/GenBank/DDBJ whole genome shotgun (WGS) entry which is preliminary data.</text>
</comment>
<dbReference type="PANTHER" id="PTHR48081:SF13">
    <property type="entry name" value="ALPHA_BETA HYDROLASE"/>
    <property type="match status" value="1"/>
</dbReference>
<accession>A0A553C7J1</accession>
<gene>
    <name evidence="4" type="ORF">FNW17_13400</name>
</gene>
<dbReference type="InterPro" id="IPR050300">
    <property type="entry name" value="GDXG_lipolytic_enzyme"/>
</dbReference>
<dbReference type="InterPro" id="IPR029058">
    <property type="entry name" value="AB_hydrolase_fold"/>
</dbReference>
<dbReference type="EMBL" id="VJZR01000014">
    <property type="protein sequence ID" value="TRX16382.1"/>
    <property type="molecule type" value="Genomic_DNA"/>
</dbReference>
<keyword evidence="2" id="KW-0732">Signal</keyword>
<evidence type="ECO:0000259" key="3">
    <source>
        <dbReference type="Pfam" id="PF20434"/>
    </source>
</evidence>
<dbReference type="PANTHER" id="PTHR48081">
    <property type="entry name" value="AB HYDROLASE SUPERFAMILY PROTEIN C4A8.06C"/>
    <property type="match status" value="1"/>
</dbReference>
<feature type="signal peptide" evidence="2">
    <location>
        <begin position="1"/>
        <end position="19"/>
    </location>
</feature>
<dbReference type="Pfam" id="PF20434">
    <property type="entry name" value="BD-FAE"/>
    <property type="match status" value="1"/>
</dbReference>
<organism evidence="4 5">
    <name type="scientific">Flavobacterium franklandianum</name>
    <dbReference type="NCBI Taxonomy" id="2594430"/>
    <lineage>
        <taxon>Bacteria</taxon>
        <taxon>Pseudomonadati</taxon>
        <taxon>Bacteroidota</taxon>
        <taxon>Flavobacteriia</taxon>
        <taxon>Flavobacteriales</taxon>
        <taxon>Flavobacteriaceae</taxon>
        <taxon>Flavobacterium</taxon>
    </lineage>
</organism>
<reference evidence="4 5" key="1">
    <citation type="submission" date="2019-07" db="EMBL/GenBank/DDBJ databases">
        <title>Novel species of Flavobacterium.</title>
        <authorList>
            <person name="Liu Q."/>
            <person name="Xin Y.-H."/>
        </authorList>
    </citation>
    <scope>NUCLEOTIDE SEQUENCE [LARGE SCALE GENOMIC DNA]</scope>
    <source>
        <strain evidence="4 5">LB3P56</strain>
    </source>
</reference>
<evidence type="ECO:0000313" key="4">
    <source>
        <dbReference type="EMBL" id="TRX16382.1"/>
    </source>
</evidence>
<dbReference type="Gene3D" id="3.40.50.1820">
    <property type="entry name" value="alpha/beta hydrolase"/>
    <property type="match status" value="1"/>
</dbReference>
<protein>
    <submittedName>
        <fullName evidence="4">Alpha/beta hydrolase</fullName>
    </submittedName>
</protein>
<evidence type="ECO:0000256" key="1">
    <source>
        <dbReference type="ARBA" id="ARBA00022801"/>
    </source>
</evidence>
<name>A0A553C7J1_9FLAO</name>
<keyword evidence="5" id="KW-1185">Reference proteome</keyword>
<dbReference type="Proteomes" id="UP000318585">
    <property type="component" value="Unassembled WGS sequence"/>
</dbReference>
<evidence type="ECO:0000256" key="2">
    <source>
        <dbReference type="SAM" id="SignalP"/>
    </source>
</evidence>
<evidence type="ECO:0000313" key="5">
    <source>
        <dbReference type="Proteomes" id="UP000318585"/>
    </source>
</evidence>
<dbReference type="OrthoDB" id="9777975at2"/>